<dbReference type="EMBL" id="JABSNM010000027">
    <property type="protein sequence ID" value="NRT58347.1"/>
    <property type="molecule type" value="Genomic_DNA"/>
</dbReference>
<dbReference type="SUPFAM" id="SSF109998">
    <property type="entry name" value="Triger factor/SurA peptide-binding domain-like"/>
    <property type="match status" value="1"/>
</dbReference>
<dbReference type="RefSeq" id="WP_173807372.1">
    <property type="nucleotide sequence ID" value="NZ_JABSNM010000027.1"/>
</dbReference>
<dbReference type="Proteomes" id="UP001516061">
    <property type="component" value="Unassembled WGS sequence"/>
</dbReference>
<sequence length="331" mass="34777">MTSALSTRPARLNRLLALSAVACAVLLTACGGGGGEKKATQVAAKVNSGEISVHQVNDILQRQPGLKPEQAQALSRRVLDGLVDQELAIQQAVEQKLDRDPRVVSAIEAARRDIIARAYADKVAEAATAPTADEIKAYYDSKPELFSKRRIYALQEFNIEANAEQKAALQAKIPGLRNGEDLAGALKAAGIRFAARAVTQAPENIPMGLLSQLVKLNEGQWLVVAMPTGLNVAYLASAKPAPVTEDGAKKAIEQFLLTDRKRQLVGDSIKKLRESAKIEYVGQFANAAAVPADAASAAADVAPTVAPTAPAAAASESLDASTIQKGLSGLK</sequence>
<feature type="signal peptide" evidence="1">
    <location>
        <begin position="1"/>
        <end position="24"/>
    </location>
</feature>
<evidence type="ECO:0000259" key="2">
    <source>
        <dbReference type="Pfam" id="PF13145"/>
    </source>
</evidence>
<comment type="caution">
    <text evidence="3">The sequence shown here is derived from an EMBL/GenBank/DDBJ whole genome shotgun (WGS) entry which is preliminary data.</text>
</comment>
<name>A0ABX2G9X2_9BURK</name>
<feature type="domain" description="PpiC" evidence="2">
    <location>
        <begin position="130"/>
        <end position="243"/>
    </location>
</feature>
<evidence type="ECO:0000256" key="1">
    <source>
        <dbReference type="SAM" id="SignalP"/>
    </source>
</evidence>
<keyword evidence="1" id="KW-0732">Signal</keyword>
<protein>
    <submittedName>
        <fullName evidence="3">EpsD family peptidyl-prolyl cis-trans isomerase</fullName>
    </submittedName>
</protein>
<evidence type="ECO:0000313" key="4">
    <source>
        <dbReference type="Proteomes" id="UP001516061"/>
    </source>
</evidence>
<proteinExistence type="predicted"/>
<gene>
    <name evidence="3" type="ORF">HNQ01_004115</name>
</gene>
<dbReference type="Pfam" id="PF13145">
    <property type="entry name" value="Rotamase_2"/>
    <property type="match status" value="1"/>
</dbReference>
<keyword evidence="4" id="KW-1185">Reference proteome</keyword>
<feature type="chain" id="PRO_5046600640" evidence="1">
    <location>
        <begin position="25"/>
        <end position="331"/>
    </location>
</feature>
<keyword evidence="3" id="KW-0413">Isomerase</keyword>
<dbReference type="Pfam" id="PF13624">
    <property type="entry name" value="SurA_N_3"/>
    <property type="match status" value="1"/>
</dbReference>
<dbReference type="InterPro" id="IPR014274">
    <property type="entry name" value="PPIase_EpsD"/>
</dbReference>
<dbReference type="InterPro" id="IPR027304">
    <property type="entry name" value="Trigger_fact/SurA_dom_sf"/>
</dbReference>
<evidence type="ECO:0000313" key="3">
    <source>
        <dbReference type="EMBL" id="NRT58347.1"/>
    </source>
</evidence>
<organism evidence="3 4">
    <name type="scientific">Sphaerotilus uruguayifluvii</name>
    <dbReference type="NCBI Taxonomy" id="2735897"/>
    <lineage>
        <taxon>Bacteria</taxon>
        <taxon>Pseudomonadati</taxon>
        <taxon>Pseudomonadota</taxon>
        <taxon>Betaproteobacteria</taxon>
        <taxon>Burkholderiales</taxon>
        <taxon>Sphaerotilaceae</taxon>
        <taxon>Sphaerotilus</taxon>
    </lineage>
</organism>
<dbReference type="GO" id="GO:0016853">
    <property type="term" value="F:isomerase activity"/>
    <property type="evidence" value="ECO:0007669"/>
    <property type="project" value="UniProtKB-KW"/>
</dbReference>
<accession>A0ABX2G9X2</accession>
<reference evidence="3 4" key="1">
    <citation type="submission" date="2020-05" db="EMBL/GenBank/DDBJ databases">
        <title>Genomic Encyclopedia of Type Strains, Phase IV (KMG-V): Genome sequencing to study the core and pangenomes of soil and plant-associated prokaryotes.</title>
        <authorList>
            <person name="Whitman W."/>
        </authorList>
    </citation>
    <scope>NUCLEOTIDE SEQUENCE [LARGE SCALE GENOMIC DNA]</scope>
    <source>
        <strain evidence="3 4">C29</strain>
    </source>
</reference>
<dbReference type="NCBIfam" id="TIGR02925">
    <property type="entry name" value="cis_trans_EpsD"/>
    <property type="match status" value="1"/>
</dbReference>
<dbReference type="Gene3D" id="1.10.8.1040">
    <property type="match status" value="1"/>
</dbReference>
<dbReference type="InterPro" id="IPR000297">
    <property type="entry name" value="PPIase_PpiC"/>
</dbReference>